<dbReference type="Proteomes" id="UP000887013">
    <property type="component" value="Unassembled WGS sequence"/>
</dbReference>
<feature type="chain" id="PRO_5036502173" evidence="2">
    <location>
        <begin position="26"/>
        <end position="84"/>
    </location>
</feature>
<evidence type="ECO:0000256" key="1">
    <source>
        <dbReference type="SAM" id="Phobius"/>
    </source>
</evidence>
<sequence length="84" mass="9082">MPDCHPCSLHGFSFLLACLPLEGRAEGVTEVVTLEADDKGSLILLCNASLGMTIAITHVLLVSPLNYQTCLSLMEDPTHHLFDT</sequence>
<protein>
    <submittedName>
        <fullName evidence="3">Uncharacterized protein</fullName>
    </submittedName>
</protein>
<proteinExistence type="predicted"/>
<keyword evidence="1" id="KW-0472">Membrane</keyword>
<feature type="signal peptide" evidence="2">
    <location>
        <begin position="1"/>
        <end position="25"/>
    </location>
</feature>
<dbReference type="AlphaFoldDB" id="A0A8X6JVL0"/>
<keyword evidence="2" id="KW-0732">Signal</keyword>
<keyword evidence="4" id="KW-1185">Reference proteome</keyword>
<gene>
    <name evidence="3" type="ORF">NPIL_637051</name>
</gene>
<organism evidence="3 4">
    <name type="scientific">Nephila pilipes</name>
    <name type="common">Giant wood spider</name>
    <name type="synonym">Nephila maculata</name>
    <dbReference type="NCBI Taxonomy" id="299642"/>
    <lineage>
        <taxon>Eukaryota</taxon>
        <taxon>Metazoa</taxon>
        <taxon>Ecdysozoa</taxon>
        <taxon>Arthropoda</taxon>
        <taxon>Chelicerata</taxon>
        <taxon>Arachnida</taxon>
        <taxon>Araneae</taxon>
        <taxon>Araneomorphae</taxon>
        <taxon>Entelegynae</taxon>
        <taxon>Araneoidea</taxon>
        <taxon>Nephilidae</taxon>
        <taxon>Nephila</taxon>
    </lineage>
</organism>
<evidence type="ECO:0000256" key="2">
    <source>
        <dbReference type="SAM" id="SignalP"/>
    </source>
</evidence>
<comment type="caution">
    <text evidence="3">The sequence shown here is derived from an EMBL/GenBank/DDBJ whole genome shotgun (WGS) entry which is preliminary data.</text>
</comment>
<keyword evidence="1" id="KW-1133">Transmembrane helix</keyword>
<accession>A0A8X6JVL0</accession>
<evidence type="ECO:0000313" key="4">
    <source>
        <dbReference type="Proteomes" id="UP000887013"/>
    </source>
</evidence>
<name>A0A8X6JVL0_NEPPI</name>
<evidence type="ECO:0000313" key="3">
    <source>
        <dbReference type="EMBL" id="GFS61874.1"/>
    </source>
</evidence>
<reference evidence="3" key="1">
    <citation type="submission" date="2020-08" db="EMBL/GenBank/DDBJ databases">
        <title>Multicomponent nature underlies the extraordinary mechanical properties of spider dragline silk.</title>
        <authorList>
            <person name="Kono N."/>
            <person name="Nakamura H."/>
            <person name="Mori M."/>
            <person name="Yoshida Y."/>
            <person name="Ohtoshi R."/>
            <person name="Malay A.D."/>
            <person name="Moran D.A.P."/>
            <person name="Tomita M."/>
            <person name="Numata K."/>
            <person name="Arakawa K."/>
        </authorList>
    </citation>
    <scope>NUCLEOTIDE SEQUENCE</scope>
</reference>
<keyword evidence="1" id="KW-0812">Transmembrane</keyword>
<feature type="transmembrane region" description="Helical" evidence="1">
    <location>
        <begin position="41"/>
        <end position="62"/>
    </location>
</feature>
<dbReference type="EMBL" id="BMAW01047618">
    <property type="protein sequence ID" value="GFS61874.1"/>
    <property type="molecule type" value="Genomic_DNA"/>
</dbReference>